<evidence type="ECO:0000313" key="3">
    <source>
        <dbReference type="EMBL" id="PWU85596.1"/>
    </source>
</evidence>
<reference evidence="3 4" key="1">
    <citation type="journal article" date="2018" name="Microb. Genom.">
        <title>Expanding an expanded genome: long-read sequencing of Trypanosoma cruzi.</title>
        <authorList>
            <person name="Berna L."/>
            <person name="Rodriguez M."/>
            <person name="Chiribao M.L."/>
            <person name="Parodi-Talice A."/>
            <person name="Pita S."/>
            <person name="Rijo G."/>
            <person name="Alvarez-Valin F."/>
            <person name="Robello C."/>
        </authorList>
    </citation>
    <scope>NUCLEOTIDE SEQUENCE [LARGE SCALE GENOMIC DNA]</scope>
    <source>
        <strain evidence="3 4">Dm28c</strain>
    </source>
</reference>
<proteinExistence type="predicted"/>
<dbReference type="Pfam" id="PF24466">
    <property type="entry name" value="DUF7578"/>
    <property type="match status" value="2"/>
</dbReference>
<dbReference type="EMBL" id="PRFA01000152">
    <property type="protein sequence ID" value="PWU85596.1"/>
    <property type="molecule type" value="Genomic_DNA"/>
</dbReference>
<dbReference type="VEuPathDB" id="TriTrypDB:TcG_09898"/>
<dbReference type="VEuPathDB" id="TriTrypDB:TcCL_ESM08120"/>
<evidence type="ECO:0000259" key="2">
    <source>
        <dbReference type="Pfam" id="PF24466"/>
    </source>
</evidence>
<evidence type="ECO:0000256" key="1">
    <source>
        <dbReference type="SAM" id="MobiDB-lite"/>
    </source>
</evidence>
<feature type="domain" description="DUF7578" evidence="2">
    <location>
        <begin position="198"/>
        <end position="240"/>
    </location>
</feature>
<protein>
    <submittedName>
        <fullName evidence="3">Putative retrotransposon hot spot protein (RHS,)</fullName>
    </submittedName>
</protein>
<dbReference type="Proteomes" id="UP000246121">
    <property type="component" value="Unassembled WGS sequence"/>
</dbReference>
<name>A0A2V2UQX0_TRYCR</name>
<dbReference type="InterPro" id="IPR056000">
    <property type="entry name" value="DUF7578"/>
</dbReference>
<gene>
    <name evidence="3" type="ORF">C4B63_152g33</name>
</gene>
<organism evidence="3 4">
    <name type="scientific">Trypanosoma cruzi</name>
    <dbReference type="NCBI Taxonomy" id="5693"/>
    <lineage>
        <taxon>Eukaryota</taxon>
        <taxon>Discoba</taxon>
        <taxon>Euglenozoa</taxon>
        <taxon>Kinetoplastea</taxon>
        <taxon>Metakinetoplastina</taxon>
        <taxon>Trypanosomatida</taxon>
        <taxon>Trypanosomatidae</taxon>
        <taxon>Trypanosoma</taxon>
        <taxon>Schizotrypanum</taxon>
    </lineage>
</organism>
<feature type="domain" description="DUF7578" evidence="2">
    <location>
        <begin position="51"/>
        <end position="114"/>
    </location>
</feature>
<comment type="caution">
    <text evidence="3">The sequence shown here is derived from an EMBL/GenBank/DDBJ whole genome shotgun (WGS) entry which is preliminary data.</text>
</comment>
<dbReference type="VEuPathDB" id="TriTrypDB:C3747_221g58"/>
<sequence>MLHRTGVVMAPRRGSCDGSDAAARRGVEETRRPEWTLDSRLDEVLLEEKERITNMRLNDFLRNHFDSRGVEEFNENVYMKDFLGGPNEFIKDEVLLDTIKASPPCQELKKEREEFYMPLEASNKLGDECAFNISQWRELKKKDTVISLARAQISTACSQVLTDERREAEERERRERQELGIDVSTWIKYAVFKGGVRFMDMQLNDFLTVELDGRGTLGANRDVLLEEFFKDPKKYIEDAEYWAKYRHRIVTRGWRGLYGMKWIWKRMYAGFTKMVWKIY</sequence>
<dbReference type="VEuPathDB" id="TriTrypDB:TcG_10502"/>
<feature type="region of interest" description="Disordered" evidence="1">
    <location>
        <begin position="1"/>
        <end position="27"/>
    </location>
</feature>
<dbReference type="VEuPathDB" id="TriTrypDB:C4B63_152g33"/>
<accession>A0A2V2UQX0</accession>
<dbReference type="VEuPathDB" id="TriTrypDB:ECC02_007270"/>
<dbReference type="AlphaFoldDB" id="A0A2V2UQX0"/>
<evidence type="ECO:0000313" key="4">
    <source>
        <dbReference type="Proteomes" id="UP000246121"/>
    </source>
</evidence>